<dbReference type="PANTHER" id="PTHR13806">
    <property type="entry name" value="FLOTILLIN-RELATED"/>
    <property type="match status" value="1"/>
</dbReference>
<dbReference type="RefSeq" id="WP_295369393.1">
    <property type="nucleotide sequence ID" value="NZ_DYUC01000124.1"/>
</dbReference>
<feature type="transmembrane region" description="Helical" evidence="7">
    <location>
        <begin position="6"/>
        <end position="25"/>
    </location>
</feature>
<comment type="subcellular location">
    <subcellularLocation>
        <location evidence="1">Cell membrane</location>
    </subcellularLocation>
</comment>
<proteinExistence type="inferred from homology"/>
<keyword evidence="7" id="KW-1133">Transmembrane helix</keyword>
<reference evidence="9" key="2">
    <citation type="submission" date="2021-09" db="EMBL/GenBank/DDBJ databases">
        <authorList>
            <person name="Gilroy R."/>
        </authorList>
    </citation>
    <scope>NUCLEOTIDE SEQUENCE</scope>
    <source>
        <strain evidence="9">CHK179-5677</strain>
    </source>
</reference>
<dbReference type="PANTHER" id="PTHR13806:SF31">
    <property type="entry name" value="FLOTILLIN-LIKE PROTEIN 1-RELATED"/>
    <property type="match status" value="1"/>
</dbReference>
<feature type="coiled-coil region" evidence="5">
    <location>
        <begin position="247"/>
        <end position="331"/>
    </location>
</feature>
<evidence type="ECO:0000256" key="3">
    <source>
        <dbReference type="ARBA" id="ARBA00022475"/>
    </source>
</evidence>
<keyword evidence="7" id="KW-0812">Transmembrane</keyword>
<accession>A0A921SU06</accession>
<dbReference type="CDD" id="cd03399">
    <property type="entry name" value="SPFH_flotillin"/>
    <property type="match status" value="1"/>
</dbReference>
<sequence>MNQIITLVLICVVAVILFSLVLFLIKRYKKCPSDKVMVIYGKVGNNKDGSTRSAKCIHGGAAFIWPVIQAYEFLDLTPMSISVDLENALSRQNIRINVPSRFTVGISTEPGVMQNAAERLLGLRLQEIQELAKDIIFGQLRLVIATMDIEEINTDRDKFLEAVSRNVEGELKKIGLRLINVNVTDISDESGYIDALGKEAAAKAINDAKKNVAERDRDGSIGEANAHRDQRIQVAQADSAAIQGENNAKVEVAMSNAQRREKEAEATRIATAAEKIAAAQALEEAYAAEQKAEAARAAREKATQEADIIVKTEIDKRRKELEAEAEAEQIRRRAQGEADAIRVKMEAEAAGSQALLVKQAEGLREIVAAAGGDADEAVRLMLADKMEQLMRIQVDAIKNVKIDKVTVWDGGQGQDGKTGTAGYISGLMKSIPPMSEMFDMAGMNLPKFLGEKKGEAAPAQPAPEPAPKQEPEQK</sequence>
<feature type="region of interest" description="Disordered" evidence="6">
    <location>
        <begin position="449"/>
        <end position="474"/>
    </location>
</feature>
<keyword evidence="3" id="KW-1003">Cell membrane</keyword>
<evidence type="ECO:0000256" key="6">
    <source>
        <dbReference type="SAM" id="MobiDB-lite"/>
    </source>
</evidence>
<evidence type="ECO:0000256" key="2">
    <source>
        <dbReference type="ARBA" id="ARBA00007161"/>
    </source>
</evidence>
<dbReference type="InterPro" id="IPR027705">
    <property type="entry name" value="Flotillin_fam"/>
</dbReference>
<dbReference type="Proteomes" id="UP000760668">
    <property type="component" value="Unassembled WGS sequence"/>
</dbReference>
<organism evidence="9 10">
    <name type="scientific">Pseudoflavonifractor capillosus</name>
    <dbReference type="NCBI Taxonomy" id="106588"/>
    <lineage>
        <taxon>Bacteria</taxon>
        <taxon>Bacillati</taxon>
        <taxon>Bacillota</taxon>
        <taxon>Clostridia</taxon>
        <taxon>Eubacteriales</taxon>
        <taxon>Oscillospiraceae</taxon>
        <taxon>Pseudoflavonifractor</taxon>
    </lineage>
</organism>
<evidence type="ECO:0000256" key="4">
    <source>
        <dbReference type="ARBA" id="ARBA00023136"/>
    </source>
</evidence>
<comment type="caution">
    <text evidence="9">The sequence shown here is derived from an EMBL/GenBank/DDBJ whole genome shotgun (WGS) entry which is preliminary data.</text>
</comment>
<name>A0A921SU06_9FIRM</name>
<dbReference type="InterPro" id="IPR001107">
    <property type="entry name" value="Band_7"/>
</dbReference>
<dbReference type="AlphaFoldDB" id="A0A921SU06"/>
<evidence type="ECO:0000256" key="5">
    <source>
        <dbReference type="SAM" id="Coils"/>
    </source>
</evidence>
<evidence type="ECO:0000256" key="7">
    <source>
        <dbReference type="SAM" id="Phobius"/>
    </source>
</evidence>
<keyword evidence="5" id="KW-0175">Coiled coil</keyword>
<gene>
    <name evidence="9" type="ORF">K8V01_12285</name>
</gene>
<protein>
    <submittedName>
        <fullName evidence="9">Flotillin family protein</fullName>
    </submittedName>
</protein>
<dbReference type="GO" id="GO:0005886">
    <property type="term" value="C:plasma membrane"/>
    <property type="evidence" value="ECO:0007669"/>
    <property type="project" value="UniProtKB-SubCell"/>
</dbReference>
<evidence type="ECO:0000313" key="10">
    <source>
        <dbReference type="Proteomes" id="UP000760668"/>
    </source>
</evidence>
<dbReference type="InterPro" id="IPR036013">
    <property type="entry name" value="Band_7/SPFH_dom_sf"/>
</dbReference>
<evidence type="ECO:0000256" key="1">
    <source>
        <dbReference type="ARBA" id="ARBA00004236"/>
    </source>
</evidence>
<dbReference type="EMBL" id="DYUC01000124">
    <property type="protein sequence ID" value="HJG87774.1"/>
    <property type="molecule type" value="Genomic_DNA"/>
</dbReference>
<reference evidence="9" key="1">
    <citation type="journal article" date="2021" name="PeerJ">
        <title>Extensive microbial diversity within the chicken gut microbiome revealed by metagenomics and culture.</title>
        <authorList>
            <person name="Gilroy R."/>
            <person name="Ravi A."/>
            <person name="Getino M."/>
            <person name="Pursley I."/>
            <person name="Horton D.L."/>
            <person name="Alikhan N.F."/>
            <person name="Baker D."/>
            <person name="Gharbi K."/>
            <person name="Hall N."/>
            <person name="Watson M."/>
            <person name="Adriaenssens E.M."/>
            <person name="Foster-Nyarko E."/>
            <person name="Jarju S."/>
            <person name="Secka A."/>
            <person name="Antonio M."/>
            <person name="Oren A."/>
            <person name="Chaudhuri R.R."/>
            <person name="La Ragione R."/>
            <person name="Hildebrand F."/>
            <person name="Pallen M.J."/>
        </authorList>
    </citation>
    <scope>NUCLEOTIDE SEQUENCE</scope>
    <source>
        <strain evidence="9">CHK179-5677</strain>
    </source>
</reference>
<dbReference type="Gene3D" id="3.30.479.30">
    <property type="entry name" value="Band 7 domain"/>
    <property type="match status" value="1"/>
</dbReference>
<evidence type="ECO:0000313" key="9">
    <source>
        <dbReference type="EMBL" id="HJG87774.1"/>
    </source>
</evidence>
<comment type="similarity">
    <text evidence="2">Belongs to the band 7/mec-2 family. Flotillin subfamily.</text>
</comment>
<evidence type="ECO:0000259" key="8">
    <source>
        <dbReference type="SMART" id="SM00244"/>
    </source>
</evidence>
<dbReference type="SMART" id="SM00244">
    <property type="entry name" value="PHB"/>
    <property type="match status" value="1"/>
</dbReference>
<dbReference type="Pfam" id="PF01145">
    <property type="entry name" value="Band_7"/>
    <property type="match status" value="1"/>
</dbReference>
<dbReference type="SUPFAM" id="SSF117892">
    <property type="entry name" value="Band 7/SPFH domain"/>
    <property type="match status" value="1"/>
</dbReference>
<keyword evidence="4 7" id="KW-0472">Membrane</keyword>
<feature type="domain" description="Band 7" evidence="8">
    <location>
        <begin position="26"/>
        <end position="200"/>
    </location>
</feature>